<evidence type="ECO:0000259" key="1">
    <source>
        <dbReference type="Pfam" id="PF18367"/>
    </source>
</evidence>
<dbReference type="Proteomes" id="UP000058446">
    <property type="component" value="Chromosome"/>
</dbReference>
<dbReference type="Pfam" id="PF18367">
    <property type="entry name" value="Rv2175c_C"/>
    <property type="match status" value="1"/>
</dbReference>
<dbReference type="Pfam" id="PF21531">
    <property type="entry name" value="Rv2175c_wHTH"/>
    <property type="match status" value="1"/>
</dbReference>
<keyword evidence="4" id="KW-1185">Reference proteome</keyword>
<organism evidence="3 4">
    <name type="scientific">Corynebacterium lactis RW2-5</name>
    <dbReference type="NCBI Taxonomy" id="1408189"/>
    <lineage>
        <taxon>Bacteria</taxon>
        <taxon>Bacillati</taxon>
        <taxon>Actinomycetota</taxon>
        <taxon>Actinomycetes</taxon>
        <taxon>Mycobacteriales</taxon>
        <taxon>Corynebacteriaceae</taxon>
        <taxon>Corynebacterium</taxon>
    </lineage>
</organism>
<evidence type="ECO:0000313" key="4">
    <source>
        <dbReference type="Proteomes" id="UP000058446"/>
    </source>
</evidence>
<dbReference type="AlphaFoldDB" id="A0A0K2H0S9"/>
<protein>
    <submittedName>
        <fullName evidence="3">DNA-binding protein</fullName>
    </submittedName>
</protein>
<accession>A0A0K2H0S9</accession>
<evidence type="ECO:0000259" key="2">
    <source>
        <dbReference type="Pfam" id="PF21531"/>
    </source>
</evidence>
<dbReference type="InterPro" id="IPR048576">
    <property type="entry name" value="Rv2175c_wHTH"/>
</dbReference>
<dbReference type="InterPro" id="IPR041098">
    <property type="entry name" value="Rv2175c_C"/>
</dbReference>
<dbReference type="STRING" id="1408189.CLAC_07955"/>
<evidence type="ECO:0000313" key="3">
    <source>
        <dbReference type="EMBL" id="ALA67657.1"/>
    </source>
</evidence>
<feature type="domain" description="DNA-binding protein Rv2175c wHTH" evidence="2">
    <location>
        <begin position="28"/>
        <end position="84"/>
    </location>
</feature>
<dbReference type="PATRIC" id="fig|1408189.4.peg.1594"/>
<feature type="domain" description="Rv2175c C-terminal" evidence="1">
    <location>
        <begin position="93"/>
        <end position="145"/>
    </location>
</feature>
<gene>
    <name evidence="3" type="ORF">CLAC_07955</name>
</gene>
<proteinExistence type="predicted"/>
<reference evidence="3 4" key="1">
    <citation type="submission" date="2013-10" db="EMBL/GenBank/DDBJ databases">
        <title>Complete genome sequence of Corynebacterium lactis DSM 45799(T), isolated from raw cow milk.</title>
        <authorList>
            <person name="Ruckert C."/>
            <person name="Albersmeier A."/>
            <person name="Lipski A."/>
            <person name="Kalinowski J."/>
        </authorList>
    </citation>
    <scope>NUCLEOTIDE SEQUENCE [LARGE SCALE GENOMIC DNA]</scope>
    <source>
        <strain evidence="3 4">RW2-5</strain>
    </source>
</reference>
<dbReference type="EMBL" id="CP006841">
    <property type="protein sequence ID" value="ALA67657.1"/>
    <property type="molecule type" value="Genomic_DNA"/>
</dbReference>
<keyword evidence="3" id="KW-0238">DNA-binding</keyword>
<name>A0A0K2H0S9_9CORY</name>
<dbReference type="KEGG" id="clw:CLAC_07955"/>
<sequence>MRHQVYGDYRTEEASHRGETLKLVDVRKIPTCSDVLEPDEPTMNIPDAAERIGVAVTRVHALLQEGKLIAVLRDDIPQVPERFFEGDEVARFVPGVLALLADGGYSKEETLEWLFAEDESLPGRPVDALHGHLAREVMRRAQAMAL</sequence>
<dbReference type="GO" id="GO:0003677">
    <property type="term" value="F:DNA binding"/>
    <property type="evidence" value="ECO:0007669"/>
    <property type="project" value="UniProtKB-KW"/>
</dbReference>